<dbReference type="Proteomes" id="UP000414136">
    <property type="component" value="Unassembled WGS sequence"/>
</dbReference>
<dbReference type="EMBL" id="CABPSQ010000002">
    <property type="protein sequence ID" value="VVE63579.1"/>
    <property type="molecule type" value="Genomic_DNA"/>
</dbReference>
<evidence type="ECO:0000313" key="3">
    <source>
        <dbReference type="Proteomes" id="UP000414136"/>
    </source>
</evidence>
<evidence type="ECO:0000313" key="2">
    <source>
        <dbReference type="EMBL" id="VVE63579.1"/>
    </source>
</evidence>
<feature type="region of interest" description="Disordered" evidence="1">
    <location>
        <begin position="113"/>
        <end position="167"/>
    </location>
</feature>
<gene>
    <name evidence="2" type="ORF">PCA31118_01318</name>
</gene>
<organism evidence="2 3">
    <name type="scientific">Pandoraea captiosa</name>
    <dbReference type="NCBI Taxonomy" id="2508302"/>
    <lineage>
        <taxon>Bacteria</taxon>
        <taxon>Pseudomonadati</taxon>
        <taxon>Pseudomonadota</taxon>
        <taxon>Betaproteobacteria</taxon>
        <taxon>Burkholderiales</taxon>
        <taxon>Burkholderiaceae</taxon>
        <taxon>Pandoraea</taxon>
    </lineage>
</organism>
<keyword evidence="3" id="KW-1185">Reference proteome</keyword>
<evidence type="ECO:0000256" key="1">
    <source>
        <dbReference type="SAM" id="MobiDB-lite"/>
    </source>
</evidence>
<name>A0A5E4ZQE9_9BURK</name>
<accession>A0A5E4ZQE9</accession>
<sequence length="182" mass="19769">MTKMSASAVVAHDPPSSVELRMVRRVDSRESLLSLNRVVNRPEARATATEIPSRAGAHDGEFHREIAAVRRLRRCECHGGARGRVAIVVPSAPQADALMPAMHVTHVTHVTRGRSEHAWGDPPPPYAPPGDTPATLPACAPPPYTSSDAMHAGDPILRDLPPPYERPSIDWYLRQGYPSADV</sequence>
<reference evidence="2 3" key="1">
    <citation type="submission" date="2019-08" db="EMBL/GenBank/DDBJ databases">
        <authorList>
            <person name="Peeters C."/>
        </authorList>
    </citation>
    <scope>NUCLEOTIDE SEQUENCE [LARGE SCALE GENOMIC DNA]</scope>
    <source>
        <strain evidence="2 3">LMG 31118</strain>
    </source>
</reference>
<proteinExistence type="predicted"/>
<dbReference type="AlphaFoldDB" id="A0A5E4ZQE9"/>
<protein>
    <submittedName>
        <fullName evidence="2">Uncharacterized protein</fullName>
    </submittedName>
</protein>
<feature type="compositionally biased region" description="Pro residues" evidence="1">
    <location>
        <begin position="121"/>
        <end position="131"/>
    </location>
</feature>